<sequence length="304" mass="30512">MPHLTDDDVLRLARSPGGTRDALQGLRAHLQACASCSARVAGTERLASVLKGAEAEVRPPSFDELVAPALAAQQAPDAGGGARALSAAGAARLVAALLLRQARQVPIALWPLTGLGLAALLAFVWRVPDPVFGALAFGLGVTLLTVGAALVVCSPRRSPGAEMMHAMRVGPAVVWLVRLAFVTGAVLAASAGASVAAAVLSGAPQDAAALIASWLGPALLGTALTAFGTVWRAPAVGAAMGLGSWLMSVAIALNGGWIGALPGPVSATIGPLWTTTPPNLVLTAVILAAAVWLVSRPDRSLAAD</sequence>
<evidence type="ECO:0000313" key="2">
    <source>
        <dbReference type="EMBL" id="MBB6174714.1"/>
    </source>
</evidence>
<feature type="transmembrane region" description="Helical" evidence="1">
    <location>
        <begin position="278"/>
        <end position="295"/>
    </location>
</feature>
<keyword evidence="3" id="KW-1185">Reference proteome</keyword>
<organism evidence="2 3">
    <name type="scientific">Nocardiopsis mwathae</name>
    <dbReference type="NCBI Taxonomy" id="1472723"/>
    <lineage>
        <taxon>Bacteria</taxon>
        <taxon>Bacillati</taxon>
        <taxon>Actinomycetota</taxon>
        <taxon>Actinomycetes</taxon>
        <taxon>Streptosporangiales</taxon>
        <taxon>Nocardiopsidaceae</taxon>
        <taxon>Nocardiopsis</taxon>
    </lineage>
</organism>
<evidence type="ECO:0000256" key="1">
    <source>
        <dbReference type="SAM" id="Phobius"/>
    </source>
</evidence>
<feature type="transmembrane region" description="Helical" evidence="1">
    <location>
        <begin position="107"/>
        <end position="125"/>
    </location>
</feature>
<dbReference type="RefSeq" id="WP_184078917.1">
    <property type="nucleotide sequence ID" value="NZ_JACHDS010000001.1"/>
</dbReference>
<dbReference type="Proteomes" id="UP000546642">
    <property type="component" value="Unassembled WGS sequence"/>
</dbReference>
<feature type="transmembrane region" description="Helical" evidence="1">
    <location>
        <begin position="131"/>
        <end position="152"/>
    </location>
</feature>
<feature type="transmembrane region" description="Helical" evidence="1">
    <location>
        <begin position="238"/>
        <end position="258"/>
    </location>
</feature>
<dbReference type="EMBL" id="JACHDS010000001">
    <property type="protein sequence ID" value="MBB6174714.1"/>
    <property type="molecule type" value="Genomic_DNA"/>
</dbReference>
<feature type="transmembrane region" description="Helical" evidence="1">
    <location>
        <begin position="207"/>
        <end position="231"/>
    </location>
</feature>
<keyword evidence="1" id="KW-1133">Transmembrane helix</keyword>
<feature type="transmembrane region" description="Helical" evidence="1">
    <location>
        <begin position="173"/>
        <end position="201"/>
    </location>
</feature>
<dbReference type="AlphaFoldDB" id="A0A7W9YM75"/>
<evidence type="ECO:0000313" key="3">
    <source>
        <dbReference type="Proteomes" id="UP000546642"/>
    </source>
</evidence>
<gene>
    <name evidence="2" type="ORF">HNR23_004774</name>
</gene>
<reference evidence="2 3" key="1">
    <citation type="submission" date="2020-08" db="EMBL/GenBank/DDBJ databases">
        <title>Sequencing the genomes of 1000 actinobacteria strains.</title>
        <authorList>
            <person name="Klenk H.-P."/>
        </authorList>
    </citation>
    <scope>NUCLEOTIDE SEQUENCE [LARGE SCALE GENOMIC DNA]</scope>
    <source>
        <strain evidence="2 3">DSM 46659</strain>
    </source>
</reference>
<comment type="caution">
    <text evidence="2">The sequence shown here is derived from an EMBL/GenBank/DDBJ whole genome shotgun (WGS) entry which is preliminary data.</text>
</comment>
<evidence type="ECO:0008006" key="4">
    <source>
        <dbReference type="Google" id="ProtNLM"/>
    </source>
</evidence>
<keyword evidence="1" id="KW-0472">Membrane</keyword>
<keyword evidence="1" id="KW-0812">Transmembrane</keyword>
<name>A0A7W9YM75_9ACTN</name>
<accession>A0A7W9YM75</accession>
<protein>
    <recommendedName>
        <fullName evidence="4">Zinc-finger domain-containing protein</fullName>
    </recommendedName>
</protein>
<proteinExistence type="predicted"/>